<feature type="transmembrane region" description="Helical" evidence="7">
    <location>
        <begin position="218"/>
        <end position="236"/>
    </location>
</feature>
<comment type="caution">
    <text evidence="9">The sequence shown here is derived from an EMBL/GenBank/DDBJ whole genome shotgun (WGS) entry which is preliminary data.</text>
</comment>
<evidence type="ECO:0000256" key="5">
    <source>
        <dbReference type="ARBA" id="ARBA00038359"/>
    </source>
</evidence>
<evidence type="ECO:0000256" key="3">
    <source>
        <dbReference type="ARBA" id="ARBA00022989"/>
    </source>
</evidence>
<dbReference type="EMBL" id="QJNU01000829">
    <property type="protein sequence ID" value="RYO85019.1"/>
    <property type="molecule type" value="Genomic_DNA"/>
</dbReference>
<reference evidence="9 10" key="1">
    <citation type="submission" date="2018-06" db="EMBL/GenBank/DDBJ databases">
        <title>Complete Genomes of Monosporascus.</title>
        <authorList>
            <person name="Robinson A.J."/>
            <person name="Natvig D.O."/>
        </authorList>
    </citation>
    <scope>NUCLEOTIDE SEQUENCE [LARGE SCALE GENOMIC DNA]</scope>
    <source>
        <strain evidence="9 10">CBS 110550</strain>
    </source>
</reference>
<feature type="compositionally biased region" description="Basic residues" evidence="6">
    <location>
        <begin position="303"/>
        <end position="312"/>
    </location>
</feature>
<feature type="region of interest" description="Disordered" evidence="6">
    <location>
        <begin position="302"/>
        <end position="333"/>
    </location>
</feature>
<keyword evidence="2 7" id="KW-0812">Transmembrane</keyword>
<feature type="compositionally biased region" description="Basic and acidic residues" evidence="6">
    <location>
        <begin position="321"/>
        <end position="331"/>
    </location>
</feature>
<proteinExistence type="inferred from homology"/>
<gene>
    <name evidence="9" type="ORF">DL764_009244</name>
</gene>
<feature type="transmembrane region" description="Helical" evidence="7">
    <location>
        <begin position="183"/>
        <end position="203"/>
    </location>
</feature>
<dbReference type="OrthoDB" id="2496787at2759"/>
<feature type="transmembrane region" description="Helical" evidence="7">
    <location>
        <begin position="257"/>
        <end position="277"/>
    </location>
</feature>
<dbReference type="Proteomes" id="UP000293360">
    <property type="component" value="Unassembled WGS sequence"/>
</dbReference>
<evidence type="ECO:0000313" key="10">
    <source>
        <dbReference type="Proteomes" id="UP000293360"/>
    </source>
</evidence>
<dbReference type="PANTHER" id="PTHR33048:SF160">
    <property type="entry name" value="SAT4 FAMILY MEMBRANE PROTEIN"/>
    <property type="match status" value="1"/>
</dbReference>
<evidence type="ECO:0000313" key="9">
    <source>
        <dbReference type="EMBL" id="RYO85019.1"/>
    </source>
</evidence>
<evidence type="ECO:0000256" key="7">
    <source>
        <dbReference type="SAM" id="Phobius"/>
    </source>
</evidence>
<sequence>MSNLDFSGIPPSRLQDVLDGPALQPPEGVVPNFDDPPNKSAMSLGALFTCFILATVFLAIRVYARFFVVRSTHLGDYLVIPAYVPPTPTLTRGHSSDVAKVCFIGTSFYGAAMLLMKWAILWEWIRVFVPRHSRNGFYWACQAVIAINIAFYVTAIILTNLACKPYRRNWDKTVPGTCMDIRVINLSTAVINLVVDMVILALPQKVIWDLQTSGGRRVGISLIFAIGIVACVSAACRIQAATDWLRSDDMTYHFSSVVLWGSAELACGLLVFSIPAVPKAFDGLKLPGWLSSLRSWADTVTRGGRRSSRNSRRSLVVATPEDPRHYQHSSDDNGLSLASLRNSASVQQVNEGVMAEPKEAHDLRATSFVATVSCESSPPQDVHNIQHAWQRENQLP</sequence>
<evidence type="ECO:0000259" key="8">
    <source>
        <dbReference type="Pfam" id="PF20684"/>
    </source>
</evidence>
<feature type="transmembrane region" description="Helical" evidence="7">
    <location>
        <begin position="41"/>
        <end position="64"/>
    </location>
</feature>
<dbReference type="AlphaFoldDB" id="A0A4Q4SY90"/>
<dbReference type="InterPro" id="IPR049326">
    <property type="entry name" value="Rhodopsin_dom_fungi"/>
</dbReference>
<dbReference type="GO" id="GO:0016020">
    <property type="term" value="C:membrane"/>
    <property type="evidence" value="ECO:0007669"/>
    <property type="project" value="UniProtKB-SubCell"/>
</dbReference>
<evidence type="ECO:0000256" key="6">
    <source>
        <dbReference type="SAM" id="MobiDB-lite"/>
    </source>
</evidence>
<dbReference type="InterPro" id="IPR052337">
    <property type="entry name" value="SAT4-like"/>
</dbReference>
<evidence type="ECO:0000256" key="4">
    <source>
        <dbReference type="ARBA" id="ARBA00023136"/>
    </source>
</evidence>
<dbReference type="Pfam" id="PF20684">
    <property type="entry name" value="Fung_rhodopsin"/>
    <property type="match status" value="1"/>
</dbReference>
<protein>
    <recommendedName>
        <fullName evidence="8">Rhodopsin domain-containing protein</fullName>
    </recommendedName>
</protein>
<keyword evidence="3 7" id="KW-1133">Transmembrane helix</keyword>
<evidence type="ECO:0000256" key="1">
    <source>
        <dbReference type="ARBA" id="ARBA00004141"/>
    </source>
</evidence>
<feature type="transmembrane region" description="Helical" evidence="7">
    <location>
        <begin position="137"/>
        <end position="162"/>
    </location>
</feature>
<keyword evidence="4 7" id="KW-0472">Membrane</keyword>
<comment type="similarity">
    <text evidence="5">Belongs to the SAT4 family.</text>
</comment>
<evidence type="ECO:0000256" key="2">
    <source>
        <dbReference type="ARBA" id="ARBA00022692"/>
    </source>
</evidence>
<dbReference type="STRING" id="155417.A0A4Q4SY90"/>
<accession>A0A4Q4SY90</accession>
<feature type="transmembrane region" description="Helical" evidence="7">
    <location>
        <begin position="101"/>
        <end position="125"/>
    </location>
</feature>
<dbReference type="PANTHER" id="PTHR33048">
    <property type="entry name" value="PTH11-LIKE INTEGRAL MEMBRANE PROTEIN (AFU_ORTHOLOGUE AFUA_5G11245)"/>
    <property type="match status" value="1"/>
</dbReference>
<keyword evidence="10" id="KW-1185">Reference proteome</keyword>
<feature type="domain" description="Rhodopsin" evidence="8">
    <location>
        <begin position="89"/>
        <end position="278"/>
    </location>
</feature>
<name>A0A4Q4SY90_9PEZI</name>
<organism evidence="9 10">
    <name type="scientific">Monosporascus ibericus</name>
    <dbReference type="NCBI Taxonomy" id="155417"/>
    <lineage>
        <taxon>Eukaryota</taxon>
        <taxon>Fungi</taxon>
        <taxon>Dikarya</taxon>
        <taxon>Ascomycota</taxon>
        <taxon>Pezizomycotina</taxon>
        <taxon>Sordariomycetes</taxon>
        <taxon>Xylariomycetidae</taxon>
        <taxon>Xylariales</taxon>
        <taxon>Xylariales incertae sedis</taxon>
        <taxon>Monosporascus</taxon>
    </lineage>
</organism>
<comment type="subcellular location">
    <subcellularLocation>
        <location evidence="1">Membrane</location>
        <topology evidence="1">Multi-pass membrane protein</topology>
    </subcellularLocation>
</comment>